<evidence type="ECO:0000313" key="4">
    <source>
        <dbReference type="Proteomes" id="UP000585665"/>
    </source>
</evidence>
<dbReference type="EMBL" id="JABXXR010000032">
    <property type="protein sequence ID" value="NVN40232.1"/>
    <property type="molecule type" value="Genomic_DNA"/>
</dbReference>
<evidence type="ECO:0000313" key="3">
    <source>
        <dbReference type="EMBL" id="NVN40232.1"/>
    </source>
</evidence>
<sequence>MTRPSDTADSTPTGPGARAPGADLAGFHPSAFTRADTSDDADFYAARPLRAPETLMDGGAAAAVTALYKTLLPEDGVVLDLMAGEDSHFPKDTPFERVLGVGLNLVALNANDRIDEAVAHDLNADPGLPFADHAFDAACLCDGIAYLTQPVAVLRDVARVLKPGAPLVVTFTDRFEPRKAVAMWQALEGPDRQRLVGILMERAGLTALDTGEVTPPEDLPAWQDTVYAVIGHAPLV</sequence>
<accession>A0A850PE64</accession>
<name>A0A850PE64_9PROT</name>
<proteinExistence type="predicted"/>
<feature type="domain" description="Methyltransferase type 11" evidence="2">
    <location>
        <begin position="97"/>
        <end position="168"/>
    </location>
</feature>
<reference evidence="3 4" key="1">
    <citation type="submission" date="2020-06" db="EMBL/GenBank/DDBJ databases">
        <title>Description of novel acetic acid bacteria.</title>
        <authorList>
            <person name="Sombolestani A."/>
        </authorList>
    </citation>
    <scope>NUCLEOTIDE SEQUENCE [LARGE SCALE GENOMIC DNA]</scope>
    <source>
        <strain evidence="3 4">LMG 27010</strain>
    </source>
</reference>
<dbReference type="GO" id="GO:0032259">
    <property type="term" value="P:methylation"/>
    <property type="evidence" value="ECO:0007669"/>
    <property type="project" value="UniProtKB-KW"/>
</dbReference>
<protein>
    <submittedName>
        <fullName evidence="3">Methyltransferase domain-containing protein</fullName>
    </submittedName>
</protein>
<dbReference type="GO" id="GO:0008757">
    <property type="term" value="F:S-adenosylmethionine-dependent methyltransferase activity"/>
    <property type="evidence" value="ECO:0007669"/>
    <property type="project" value="InterPro"/>
</dbReference>
<comment type="caution">
    <text evidence="3">The sequence shown here is derived from an EMBL/GenBank/DDBJ whole genome shotgun (WGS) entry which is preliminary data.</text>
</comment>
<dbReference type="Pfam" id="PF08241">
    <property type="entry name" value="Methyltransf_11"/>
    <property type="match status" value="1"/>
</dbReference>
<dbReference type="RefSeq" id="WP_176613203.1">
    <property type="nucleotide sequence ID" value="NZ_JABXXR010000032.1"/>
</dbReference>
<dbReference type="Proteomes" id="UP000585665">
    <property type="component" value="Unassembled WGS sequence"/>
</dbReference>
<feature type="compositionally biased region" description="Polar residues" evidence="1">
    <location>
        <begin position="1"/>
        <end position="13"/>
    </location>
</feature>
<gene>
    <name evidence="3" type="ORF">HUK82_06580</name>
</gene>
<keyword evidence="3" id="KW-0489">Methyltransferase</keyword>
<dbReference type="Gene3D" id="3.40.50.150">
    <property type="entry name" value="Vaccinia Virus protein VP39"/>
    <property type="match status" value="1"/>
</dbReference>
<dbReference type="PANTHER" id="PTHR43036:SF2">
    <property type="entry name" value="OS04G0481300 PROTEIN"/>
    <property type="match status" value="1"/>
</dbReference>
<dbReference type="AlphaFoldDB" id="A0A850PE64"/>
<keyword evidence="3" id="KW-0808">Transferase</keyword>
<dbReference type="InterPro" id="IPR029063">
    <property type="entry name" value="SAM-dependent_MTases_sf"/>
</dbReference>
<dbReference type="InterPro" id="IPR013216">
    <property type="entry name" value="Methyltransf_11"/>
</dbReference>
<dbReference type="PANTHER" id="PTHR43036">
    <property type="entry name" value="OSJNBB0011N17.9 PROTEIN"/>
    <property type="match status" value="1"/>
</dbReference>
<dbReference type="SUPFAM" id="SSF53335">
    <property type="entry name" value="S-adenosyl-L-methionine-dependent methyltransferases"/>
    <property type="match status" value="1"/>
</dbReference>
<keyword evidence="4" id="KW-1185">Reference proteome</keyword>
<evidence type="ECO:0000256" key="1">
    <source>
        <dbReference type="SAM" id="MobiDB-lite"/>
    </source>
</evidence>
<feature type="region of interest" description="Disordered" evidence="1">
    <location>
        <begin position="1"/>
        <end position="29"/>
    </location>
</feature>
<evidence type="ECO:0000259" key="2">
    <source>
        <dbReference type="Pfam" id="PF08241"/>
    </source>
</evidence>
<organism evidence="3 4">
    <name type="scientific">Ameyamaea chiangmaiensis</name>
    <dbReference type="NCBI Taxonomy" id="442969"/>
    <lineage>
        <taxon>Bacteria</taxon>
        <taxon>Pseudomonadati</taxon>
        <taxon>Pseudomonadota</taxon>
        <taxon>Alphaproteobacteria</taxon>
        <taxon>Acetobacterales</taxon>
        <taxon>Acetobacteraceae</taxon>
        <taxon>Ameyamaea</taxon>
    </lineage>
</organism>